<reference evidence="1 2" key="1">
    <citation type="submission" date="2018-04" db="EMBL/GenBank/DDBJ databases">
        <title>Thalassorhabdus spongiae gen. nov., sp. nov., isolated from a marine sponge in South-West Iceland.</title>
        <authorList>
            <person name="Knobloch S."/>
            <person name="Daussin A."/>
            <person name="Johannsson R."/>
            <person name="Marteinsson V.T."/>
        </authorList>
    </citation>
    <scope>NUCLEOTIDE SEQUENCE [LARGE SCALE GENOMIC DNA]</scope>
    <source>
        <strain evidence="1 2">Hp12</strain>
    </source>
</reference>
<evidence type="ECO:0000313" key="1">
    <source>
        <dbReference type="EMBL" id="PVZ70493.1"/>
    </source>
</evidence>
<proteinExistence type="predicted"/>
<name>A0A2V1GXW7_9GAMM</name>
<keyword evidence="2" id="KW-1185">Reference proteome</keyword>
<organism evidence="1 2">
    <name type="scientific">Pelagibaculum spongiae</name>
    <dbReference type="NCBI Taxonomy" id="2080658"/>
    <lineage>
        <taxon>Bacteria</taxon>
        <taxon>Pseudomonadati</taxon>
        <taxon>Pseudomonadota</taxon>
        <taxon>Gammaproteobacteria</taxon>
        <taxon>Oceanospirillales</taxon>
        <taxon>Pelagibaculum</taxon>
    </lineage>
</organism>
<evidence type="ECO:0000313" key="2">
    <source>
        <dbReference type="Proteomes" id="UP000244906"/>
    </source>
</evidence>
<dbReference type="AlphaFoldDB" id="A0A2V1GXW7"/>
<accession>A0A2V1GXW7</accession>
<dbReference type="Proteomes" id="UP000244906">
    <property type="component" value="Unassembled WGS sequence"/>
</dbReference>
<dbReference type="EMBL" id="QDDL01000002">
    <property type="protein sequence ID" value="PVZ70493.1"/>
    <property type="molecule type" value="Genomic_DNA"/>
</dbReference>
<protein>
    <submittedName>
        <fullName evidence="1">Uncharacterized protein</fullName>
    </submittedName>
</protein>
<sequence>MFIIDAWLERREPCLRVLDAEDGRVVMQIEGDRLQQMMDQGDLDPSELMQSRSNLKNLVRPLLLTLVN</sequence>
<comment type="caution">
    <text evidence="1">The sequence shown here is derived from an EMBL/GenBank/DDBJ whole genome shotgun (WGS) entry which is preliminary data.</text>
</comment>
<gene>
    <name evidence="1" type="ORF">DC094_07885</name>
</gene>